<accession>W1PRJ6</accession>
<dbReference type="eggNOG" id="KOG0065">
    <property type="taxonomic scope" value="Eukaryota"/>
</dbReference>
<gene>
    <name evidence="2" type="ORF">AMTR_s00013p00098230</name>
</gene>
<dbReference type="PANTHER" id="PTHR48040:SF22">
    <property type="entry name" value="ABC TRANSPORTER DOMAIN-CONTAINING PROTEIN"/>
    <property type="match status" value="1"/>
</dbReference>
<evidence type="ECO:0000256" key="1">
    <source>
        <dbReference type="SAM" id="MobiDB-lite"/>
    </source>
</evidence>
<dbReference type="HOGENOM" id="CLU_2187485_0_0_1"/>
<proteinExistence type="predicted"/>
<evidence type="ECO:0000313" key="2">
    <source>
        <dbReference type="EMBL" id="ERN09870.1"/>
    </source>
</evidence>
<sequence length="109" mass="12428">MGNDDVGRVGSMGRNGSSIPRNTGDGMFSRSSHGEEDDVELARWAALERLPTNDRIRKGILSSSKGERREVEIESLGFHEKKRLIERLVKIPQEHSEQFLLKLKNRIDR</sequence>
<name>W1PRJ6_AMBTC</name>
<dbReference type="PANTHER" id="PTHR48040">
    <property type="entry name" value="PLEIOTROPIC DRUG RESISTANCE PROTEIN 1-LIKE ISOFORM X1"/>
    <property type="match status" value="1"/>
</dbReference>
<dbReference type="Gramene" id="ERN09870">
    <property type="protein sequence ID" value="ERN09870"/>
    <property type="gene ID" value="AMTR_s00013p00098230"/>
</dbReference>
<dbReference type="EMBL" id="KI392979">
    <property type="protein sequence ID" value="ERN09870.1"/>
    <property type="molecule type" value="Genomic_DNA"/>
</dbReference>
<keyword evidence="3" id="KW-1185">Reference proteome</keyword>
<feature type="region of interest" description="Disordered" evidence="1">
    <location>
        <begin position="1"/>
        <end position="37"/>
    </location>
</feature>
<dbReference type="AlphaFoldDB" id="W1PRJ6"/>
<dbReference type="Proteomes" id="UP000017836">
    <property type="component" value="Unassembled WGS sequence"/>
</dbReference>
<dbReference type="OMA" id="DAGEICW"/>
<reference evidence="3" key="1">
    <citation type="journal article" date="2013" name="Science">
        <title>The Amborella genome and the evolution of flowering plants.</title>
        <authorList>
            <consortium name="Amborella Genome Project"/>
        </authorList>
    </citation>
    <scope>NUCLEOTIDE SEQUENCE [LARGE SCALE GENOMIC DNA]</scope>
</reference>
<evidence type="ECO:0000313" key="3">
    <source>
        <dbReference type="Proteomes" id="UP000017836"/>
    </source>
</evidence>
<protein>
    <submittedName>
        <fullName evidence="2">Uncharacterized protein</fullName>
    </submittedName>
</protein>
<organism evidence="2 3">
    <name type="scientific">Amborella trichopoda</name>
    <dbReference type="NCBI Taxonomy" id="13333"/>
    <lineage>
        <taxon>Eukaryota</taxon>
        <taxon>Viridiplantae</taxon>
        <taxon>Streptophyta</taxon>
        <taxon>Embryophyta</taxon>
        <taxon>Tracheophyta</taxon>
        <taxon>Spermatophyta</taxon>
        <taxon>Magnoliopsida</taxon>
        <taxon>Amborellales</taxon>
        <taxon>Amborellaceae</taxon>
        <taxon>Amborella</taxon>
    </lineage>
</organism>